<evidence type="ECO:0000256" key="3">
    <source>
        <dbReference type="ARBA" id="ARBA00022603"/>
    </source>
</evidence>
<evidence type="ECO:0000256" key="9">
    <source>
        <dbReference type="ARBA" id="ARBA00023027"/>
    </source>
</evidence>
<dbReference type="GO" id="GO:0002098">
    <property type="term" value="P:tRNA wobble uridine modification"/>
    <property type="evidence" value="ECO:0007669"/>
    <property type="project" value="TreeGrafter"/>
</dbReference>
<comment type="catalytic activity">
    <reaction evidence="10">
        <text>uridine(54) in tRNA + (6R)-5,10-methylene-5,6,7,8-tetrahydrofolate + NADPH + H(+) = 5-methyluridine(54) in tRNA + (6S)-5,6,7,8-tetrahydrofolate + NADP(+)</text>
        <dbReference type="Rhea" id="RHEA:62372"/>
        <dbReference type="Rhea" id="RHEA-COMP:10167"/>
        <dbReference type="Rhea" id="RHEA-COMP:10193"/>
        <dbReference type="ChEBI" id="CHEBI:15378"/>
        <dbReference type="ChEBI" id="CHEBI:15636"/>
        <dbReference type="ChEBI" id="CHEBI:57453"/>
        <dbReference type="ChEBI" id="CHEBI:57783"/>
        <dbReference type="ChEBI" id="CHEBI:58349"/>
        <dbReference type="ChEBI" id="CHEBI:65315"/>
        <dbReference type="ChEBI" id="CHEBI:74447"/>
        <dbReference type="EC" id="2.1.1.74"/>
    </reaction>
</comment>
<dbReference type="EC" id="2.1.1.74" evidence="10"/>
<dbReference type="NCBIfam" id="TIGR00137">
    <property type="entry name" value="gid_trmFO"/>
    <property type="match status" value="1"/>
</dbReference>
<evidence type="ECO:0000256" key="1">
    <source>
        <dbReference type="ARBA" id="ARBA00001974"/>
    </source>
</evidence>
<evidence type="ECO:0000313" key="12">
    <source>
        <dbReference type="EMBL" id="HDX31469.1"/>
    </source>
</evidence>
<keyword evidence="4 10" id="KW-0285">Flavoprotein</keyword>
<evidence type="ECO:0000259" key="11">
    <source>
        <dbReference type="Pfam" id="PF01134"/>
    </source>
</evidence>
<dbReference type="Pfam" id="PF01134">
    <property type="entry name" value="GIDA"/>
    <property type="match status" value="1"/>
</dbReference>
<dbReference type="InterPro" id="IPR002218">
    <property type="entry name" value="MnmG-rel"/>
</dbReference>
<keyword evidence="5 10" id="KW-0808">Transferase</keyword>
<keyword evidence="2 10" id="KW-0963">Cytoplasm</keyword>
<dbReference type="OMA" id="MHRNTFL"/>
<keyword evidence="7 10" id="KW-0274">FAD</keyword>
<comment type="caution">
    <text evidence="12">The sequence shown here is derived from an EMBL/GenBank/DDBJ whole genome shotgun (WGS) entry which is preliminary data.</text>
</comment>
<keyword evidence="8 10" id="KW-0521">NADP</keyword>
<dbReference type="GO" id="GO:0005829">
    <property type="term" value="C:cytosol"/>
    <property type="evidence" value="ECO:0007669"/>
    <property type="project" value="TreeGrafter"/>
</dbReference>
<accession>A0A7C1K018</accession>
<feature type="domain" description="MnmG N-terminal" evidence="11">
    <location>
        <begin position="5"/>
        <end position="373"/>
    </location>
</feature>
<dbReference type="EMBL" id="DSMG01000084">
    <property type="protein sequence ID" value="HDX31469.1"/>
    <property type="molecule type" value="Genomic_DNA"/>
</dbReference>
<dbReference type="GO" id="GO:0030488">
    <property type="term" value="P:tRNA methylation"/>
    <property type="evidence" value="ECO:0007669"/>
    <property type="project" value="TreeGrafter"/>
</dbReference>
<dbReference type="HAMAP" id="MF_01037">
    <property type="entry name" value="TrmFO"/>
    <property type="match status" value="1"/>
</dbReference>
<evidence type="ECO:0000256" key="7">
    <source>
        <dbReference type="ARBA" id="ARBA00022827"/>
    </source>
</evidence>
<keyword evidence="6 10" id="KW-0819">tRNA processing</keyword>
<name>A0A7C1K018_9CHLR</name>
<evidence type="ECO:0000256" key="5">
    <source>
        <dbReference type="ARBA" id="ARBA00022679"/>
    </source>
</evidence>
<proteinExistence type="inferred from homology"/>
<dbReference type="InterPro" id="IPR004417">
    <property type="entry name" value="TrmFO"/>
</dbReference>
<comment type="cofactor">
    <cofactor evidence="1 10">
        <name>FAD</name>
        <dbReference type="ChEBI" id="CHEBI:57692"/>
    </cofactor>
</comment>
<evidence type="ECO:0000256" key="6">
    <source>
        <dbReference type="ARBA" id="ARBA00022694"/>
    </source>
</evidence>
<dbReference type="InterPro" id="IPR036188">
    <property type="entry name" value="FAD/NAD-bd_sf"/>
</dbReference>
<comment type="catalytic activity">
    <reaction evidence="10">
        <text>uridine(54) in tRNA + (6R)-5,10-methylene-5,6,7,8-tetrahydrofolate + NADH + H(+) = 5-methyluridine(54) in tRNA + (6S)-5,6,7,8-tetrahydrofolate + NAD(+)</text>
        <dbReference type="Rhea" id="RHEA:16873"/>
        <dbReference type="Rhea" id="RHEA-COMP:10167"/>
        <dbReference type="Rhea" id="RHEA-COMP:10193"/>
        <dbReference type="ChEBI" id="CHEBI:15378"/>
        <dbReference type="ChEBI" id="CHEBI:15636"/>
        <dbReference type="ChEBI" id="CHEBI:57453"/>
        <dbReference type="ChEBI" id="CHEBI:57540"/>
        <dbReference type="ChEBI" id="CHEBI:57945"/>
        <dbReference type="ChEBI" id="CHEBI:65315"/>
        <dbReference type="ChEBI" id="CHEBI:74447"/>
        <dbReference type="EC" id="2.1.1.74"/>
    </reaction>
</comment>
<dbReference type="Gene3D" id="3.50.50.60">
    <property type="entry name" value="FAD/NAD(P)-binding domain"/>
    <property type="match status" value="2"/>
</dbReference>
<dbReference type="SUPFAM" id="SSF51905">
    <property type="entry name" value="FAD/NAD(P)-binding domain"/>
    <property type="match status" value="1"/>
</dbReference>
<evidence type="ECO:0000256" key="2">
    <source>
        <dbReference type="ARBA" id="ARBA00022490"/>
    </source>
</evidence>
<organism evidence="12">
    <name type="scientific">Caldilinea aerophila</name>
    <dbReference type="NCBI Taxonomy" id="133453"/>
    <lineage>
        <taxon>Bacteria</taxon>
        <taxon>Bacillati</taxon>
        <taxon>Chloroflexota</taxon>
        <taxon>Caldilineae</taxon>
        <taxon>Caldilineales</taxon>
        <taxon>Caldilineaceae</taxon>
        <taxon>Caldilinea</taxon>
    </lineage>
</organism>
<protein>
    <recommendedName>
        <fullName evidence="10">Methylenetetrahydrofolate--tRNA-(uracil-5-)-methyltransferase TrmFO</fullName>
        <ecNumber evidence="10">2.1.1.74</ecNumber>
    </recommendedName>
    <alternativeName>
        <fullName evidence="10">Folate-dependent tRNA (uracil-5-)-methyltransferase</fullName>
    </alternativeName>
    <alternativeName>
        <fullName evidence="10">Folate-dependent tRNA(M-5-U54)-methyltransferase</fullName>
    </alternativeName>
</protein>
<gene>
    <name evidence="10" type="primary">trmFO</name>
    <name evidence="12" type="ORF">ENQ20_08230</name>
</gene>
<evidence type="ECO:0000256" key="4">
    <source>
        <dbReference type="ARBA" id="ARBA00022630"/>
    </source>
</evidence>
<dbReference type="NCBIfam" id="NF003739">
    <property type="entry name" value="PRK05335.1"/>
    <property type="match status" value="1"/>
</dbReference>
<evidence type="ECO:0000256" key="10">
    <source>
        <dbReference type="HAMAP-Rule" id="MF_01037"/>
    </source>
</evidence>
<evidence type="ECO:0000256" key="8">
    <source>
        <dbReference type="ARBA" id="ARBA00022857"/>
    </source>
</evidence>
<keyword evidence="3 10" id="KW-0489">Methyltransferase</keyword>
<comment type="similarity">
    <text evidence="10">Belongs to the MnmG family. TrmFO subfamily.</text>
</comment>
<comment type="subcellular location">
    <subcellularLocation>
        <location evidence="10">Cytoplasm</location>
    </subcellularLocation>
</comment>
<feature type="binding site" evidence="10">
    <location>
        <begin position="9"/>
        <end position="14"/>
    </location>
    <ligand>
        <name>FAD</name>
        <dbReference type="ChEBI" id="CHEBI:57692"/>
    </ligand>
</feature>
<dbReference type="InterPro" id="IPR040131">
    <property type="entry name" value="MnmG_N"/>
</dbReference>
<comment type="function">
    <text evidence="10">Catalyzes the folate-dependent formation of 5-methyl-uridine at position 54 (M-5-U54) in all tRNAs.</text>
</comment>
<keyword evidence="9 10" id="KW-0520">NAD</keyword>
<dbReference type="PANTHER" id="PTHR11806:SF2">
    <property type="entry name" value="METHYLENETETRAHYDROFOLATE--TRNA-(URACIL-5-)-METHYLTRANSFERASE TRMFO"/>
    <property type="match status" value="1"/>
</dbReference>
<reference evidence="12" key="1">
    <citation type="journal article" date="2020" name="mSystems">
        <title>Genome- and Community-Level Interaction Insights into Carbon Utilization and Element Cycling Functions of Hydrothermarchaeota in Hydrothermal Sediment.</title>
        <authorList>
            <person name="Zhou Z."/>
            <person name="Liu Y."/>
            <person name="Xu W."/>
            <person name="Pan J."/>
            <person name="Luo Z.H."/>
            <person name="Li M."/>
        </authorList>
    </citation>
    <scope>NUCLEOTIDE SEQUENCE [LARGE SCALE GENOMIC DNA]</scope>
    <source>
        <strain evidence="12">SpSt-289</strain>
    </source>
</reference>
<dbReference type="AlphaFoldDB" id="A0A7C1K018"/>
<dbReference type="PANTHER" id="PTHR11806">
    <property type="entry name" value="GLUCOSE INHIBITED DIVISION PROTEIN A"/>
    <property type="match status" value="1"/>
</dbReference>
<dbReference type="GO" id="GO:0047151">
    <property type="term" value="F:tRNA (uracil(54)-C5)-methyltransferase activity, 5,10-methylenetetrahydrofolate-dependent"/>
    <property type="evidence" value="ECO:0007669"/>
    <property type="project" value="UniProtKB-UniRule"/>
</dbReference>
<dbReference type="GO" id="GO:0050660">
    <property type="term" value="F:flavin adenine dinucleotide binding"/>
    <property type="evidence" value="ECO:0007669"/>
    <property type="project" value="UniProtKB-UniRule"/>
</dbReference>
<sequence length="449" mass="49477">MKSTVTVIGGGLAGSEAAWQIANRGIHVDLFEMRPVRSTEAHVTDRLAELVCSNSMGSTLPDRALGILKNELLRMGSLIIRTAFKHALPAGAALAVSREEFSEEITQRIHGHPNITVHRSEVTDIPDGPTIIATGPLTSAALTERIQALTGQQNLYFYDAMAPIVVADSIDMSIAFRQSRYDRESALGTEEGDYINCPLNKEEYDRFVQALLAAPRIELKGADKELERYFEGCMPIEVLAARDPKALAFGPMRPVGLRDPRTGRRPYAAVQLRQDNVAGTLYNMVGFQTNIKWGAQEQVLRLIPGLEHAEFVRLGQMHRNTFINSPTLLRPTLQFKTRDDLFFAGQITGTEGYVGSTMGGLIAGVNIVRLLCGQPLLILPRETMIGALLHYITHADPKTFQPMKAAMGLLPPLEEEVRGKRARYAGYAERAEAVLNEYLHQVGFEAVGE</sequence>